<dbReference type="GO" id="GO:0016020">
    <property type="term" value="C:membrane"/>
    <property type="evidence" value="ECO:0007669"/>
    <property type="project" value="UniProtKB-SubCell"/>
</dbReference>
<dbReference type="Gramene" id="Aco021509.1.mrna1">
    <property type="protein sequence ID" value="Aco021509.1.mrna1"/>
    <property type="gene ID" value="Aco021509.1.path1"/>
</dbReference>
<proteinExistence type="predicted"/>
<evidence type="ECO:0000313" key="7">
    <source>
        <dbReference type="RefSeq" id="XP_020098285.1"/>
    </source>
</evidence>
<dbReference type="AlphaFoldDB" id="A0A6P5FZ75"/>
<gene>
    <name evidence="7" type="primary">LOC109717044</name>
</gene>
<reference evidence="6" key="1">
    <citation type="journal article" date="2015" name="Nat. Genet.">
        <title>The pineapple genome and the evolution of CAM photosynthesis.</title>
        <authorList>
            <person name="Ming R."/>
            <person name="VanBuren R."/>
            <person name="Wai C.M."/>
            <person name="Tang H."/>
            <person name="Schatz M.C."/>
            <person name="Bowers J.E."/>
            <person name="Lyons E."/>
            <person name="Wang M.L."/>
            <person name="Chen J."/>
            <person name="Biggers E."/>
            <person name="Zhang J."/>
            <person name="Huang L."/>
            <person name="Zhang L."/>
            <person name="Miao W."/>
            <person name="Zhang J."/>
            <person name="Ye Z."/>
            <person name="Miao C."/>
            <person name="Lin Z."/>
            <person name="Wang H."/>
            <person name="Zhou H."/>
            <person name="Yim W.C."/>
            <person name="Priest H.D."/>
            <person name="Zheng C."/>
            <person name="Woodhouse M."/>
            <person name="Edger P.P."/>
            <person name="Guyot R."/>
            <person name="Guo H.B."/>
            <person name="Guo H."/>
            <person name="Zheng G."/>
            <person name="Singh R."/>
            <person name="Sharma A."/>
            <person name="Min X."/>
            <person name="Zheng Y."/>
            <person name="Lee H."/>
            <person name="Gurtowski J."/>
            <person name="Sedlazeck F.J."/>
            <person name="Harkess A."/>
            <person name="McKain M.R."/>
            <person name="Liao Z."/>
            <person name="Fang J."/>
            <person name="Liu J."/>
            <person name="Zhang X."/>
            <person name="Zhang Q."/>
            <person name="Hu W."/>
            <person name="Qin Y."/>
            <person name="Wang K."/>
            <person name="Chen L.Y."/>
            <person name="Shirley N."/>
            <person name="Lin Y.R."/>
            <person name="Liu L.Y."/>
            <person name="Hernandez A.G."/>
            <person name="Wright C.L."/>
            <person name="Bulone V."/>
            <person name="Tuskan G.A."/>
            <person name="Heath K."/>
            <person name="Zee F."/>
            <person name="Moore P.H."/>
            <person name="Sunkar R."/>
            <person name="Leebens-Mack J.H."/>
            <person name="Mockler T."/>
            <person name="Bennetzen J.L."/>
            <person name="Freeling M."/>
            <person name="Sankoff D."/>
            <person name="Paterson A.H."/>
            <person name="Zhu X."/>
            <person name="Yang X."/>
            <person name="Smith J.A."/>
            <person name="Cushman J.C."/>
            <person name="Paull R.E."/>
            <person name="Yu Q."/>
        </authorList>
    </citation>
    <scope>NUCLEOTIDE SEQUENCE [LARGE SCALE GENOMIC DNA]</scope>
    <source>
        <strain evidence="6">cv. F153</strain>
    </source>
</reference>
<sequence length="384" mass="43445">MNPRTRRIADLLRECLTSGVAAPFLCCLSLSALAFAASCLTLHLTFFKFPPFQSLFSASHHLLYLPKPSNTTTPHHAPPPSNLWHEMSDEELLRKATTTTASCGGTAEERKKVAFMFLTRGRMPLAPLWQRFFHGHDSRLFSVYVHAPPEFTEEPPRGSVFFQRRIPSKPVQWGESSMVDAERRLLANALLDPSNCRFVLLSDSCIPLFNFSAAYGYLAGSHLSFVSSFDDPGSAGRGRYNRRMRPTVSLAEWRKGSQWFAVHRELAVGIVSDRRYYPVFREHCRPPCYADEHYIPTLVSKLFPARNANRSVTWVDWSGGGPHPAVYQRRDVSEGLLRRMRDGSTMSRCSYNERPTSICFLFARKFDASALEPLMLMAPALLGF</sequence>
<evidence type="ECO:0000256" key="4">
    <source>
        <dbReference type="ARBA" id="ARBA00023136"/>
    </source>
</evidence>
<evidence type="ECO:0000256" key="3">
    <source>
        <dbReference type="ARBA" id="ARBA00022679"/>
    </source>
</evidence>
<dbReference type="PANTHER" id="PTHR31042:SF77">
    <property type="entry name" value="GLYCOSYLTRANSFERASE"/>
    <property type="match status" value="1"/>
</dbReference>
<protein>
    <submittedName>
        <fullName evidence="7">Uncharacterized protein LOC109717044 isoform X1</fullName>
    </submittedName>
</protein>
<evidence type="ECO:0000313" key="6">
    <source>
        <dbReference type="Proteomes" id="UP000515123"/>
    </source>
</evidence>
<keyword evidence="6" id="KW-1185">Reference proteome</keyword>
<dbReference type="RefSeq" id="XP_020098285.1">
    <property type="nucleotide sequence ID" value="XM_020242696.1"/>
</dbReference>
<organism evidence="6 7">
    <name type="scientific">Ananas comosus</name>
    <name type="common">Pineapple</name>
    <name type="synonym">Ananas ananas</name>
    <dbReference type="NCBI Taxonomy" id="4615"/>
    <lineage>
        <taxon>Eukaryota</taxon>
        <taxon>Viridiplantae</taxon>
        <taxon>Streptophyta</taxon>
        <taxon>Embryophyta</taxon>
        <taxon>Tracheophyta</taxon>
        <taxon>Spermatophyta</taxon>
        <taxon>Magnoliopsida</taxon>
        <taxon>Liliopsida</taxon>
        <taxon>Poales</taxon>
        <taxon>Bromeliaceae</taxon>
        <taxon>Bromelioideae</taxon>
        <taxon>Ananas</taxon>
    </lineage>
</organism>
<accession>A0A6P5FZ75</accession>
<evidence type="ECO:0000256" key="1">
    <source>
        <dbReference type="ARBA" id="ARBA00004606"/>
    </source>
</evidence>
<dbReference type="OrthoDB" id="191334at2759"/>
<dbReference type="GO" id="GO:0016757">
    <property type="term" value="F:glycosyltransferase activity"/>
    <property type="evidence" value="ECO:0007669"/>
    <property type="project" value="UniProtKB-KW"/>
</dbReference>
<comment type="subcellular location">
    <subcellularLocation>
        <location evidence="1">Membrane</location>
        <topology evidence="1">Single-pass type II membrane protein</topology>
    </subcellularLocation>
</comment>
<keyword evidence="2" id="KW-0328">Glycosyltransferase</keyword>
<dbReference type="InterPro" id="IPR044174">
    <property type="entry name" value="BC10-like"/>
</dbReference>
<keyword evidence="4" id="KW-0472">Membrane</keyword>
<keyword evidence="3" id="KW-0808">Transferase</keyword>
<reference evidence="7" key="2">
    <citation type="submission" date="2025-08" db="UniProtKB">
        <authorList>
            <consortium name="RefSeq"/>
        </authorList>
    </citation>
    <scope>IDENTIFICATION</scope>
    <source>
        <tissue evidence="7">Leaf</tissue>
    </source>
</reference>
<evidence type="ECO:0000256" key="2">
    <source>
        <dbReference type="ARBA" id="ARBA00022676"/>
    </source>
</evidence>
<dbReference type="PANTHER" id="PTHR31042">
    <property type="entry name" value="CORE-2/I-BRANCHING BETA-1,6-N-ACETYLGLUCOSAMINYLTRANSFERASE FAMILY PROTEIN-RELATED"/>
    <property type="match status" value="1"/>
</dbReference>
<evidence type="ECO:0000256" key="5">
    <source>
        <dbReference type="ARBA" id="ARBA00023180"/>
    </source>
</evidence>
<name>A0A6P5FZ75_ANACO</name>
<dbReference type="InterPro" id="IPR003406">
    <property type="entry name" value="Glyco_trans_14"/>
</dbReference>
<keyword evidence="5" id="KW-0325">Glycoprotein</keyword>
<dbReference type="GeneID" id="109717044"/>
<dbReference type="Pfam" id="PF02485">
    <property type="entry name" value="Branch"/>
    <property type="match status" value="1"/>
</dbReference>
<dbReference type="Proteomes" id="UP000515123">
    <property type="component" value="Linkage group 11"/>
</dbReference>